<dbReference type="PANTHER" id="PTHR34378:SF1">
    <property type="entry name" value="GLUTAMATE--CYSTEINE LIGASE, CHLOROPLASTIC"/>
    <property type="match status" value="1"/>
</dbReference>
<comment type="pathway">
    <text evidence="2">Sulfur metabolism; glutathione biosynthesis; glutathione from L-cysteine and L-glutamate: step 1/2.</text>
</comment>
<evidence type="ECO:0000256" key="10">
    <source>
        <dbReference type="ARBA" id="ARBA00022840"/>
    </source>
</evidence>
<dbReference type="NCBIfam" id="TIGR01436">
    <property type="entry name" value="glu_cys_lig_pln"/>
    <property type="match status" value="1"/>
</dbReference>
<evidence type="ECO:0000256" key="5">
    <source>
        <dbReference type="ARBA" id="ARBA00022528"/>
    </source>
</evidence>
<dbReference type="InterPro" id="IPR011556">
    <property type="entry name" value="Glut_cys_lig_pln_type"/>
</dbReference>
<comment type="catalytic activity">
    <reaction evidence="13">
        <text>L-cysteine + L-glutamate + ATP = gamma-L-glutamyl-L-cysteine + ADP + phosphate + H(+)</text>
        <dbReference type="Rhea" id="RHEA:13285"/>
        <dbReference type="ChEBI" id="CHEBI:15378"/>
        <dbReference type="ChEBI" id="CHEBI:29985"/>
        <dbReference type="ChEBI" id="CHEBI:30616"/>
        <dbReference type="ChEBI" id="CHEBI:35235"/>
        <dbReference type="ChEBI" id="CHEBI:43474"/>
        <dbReference type="ChEBI" id="CHEBI:58173"/>
        <dbReference type="ChEBI" id="CHEBI:456216"/>
        <dbReference type="EC" id="6.3.2.2"/>
    </reaction>
</comment>
<reference evidence="15 16" key="1">
    <citation type="journal article" date="2024" name="Nat. Commun.">
        <title>Phylogenomics reveals the evolutionary origins of lichenization in chlorophyte algae.</title>
        <authorList>
            <person name="Puginier C."/>
            <person name="Libourel C."/>
            <person name="Otte J."/>
            <person name="Skaloud P."/>
            <person name="Haon M."/>
            <person name="Grisel S."/>
            <person name="Petersen M."/>
            <person name="Berrin J.G."/>
            <person name="Delaux P.M."/>
            <person name="Dal Grande F."/>
            <person name="Keller J."/>
        </authorList>
    </citation>
    <scope>NUCLEOTIDE SEQUENCE [LARGE SCALE GENOMIC DNA]</scope>
    <source>
        <strain evidence="15 16">SAG 2043</strain>
    </source>
</reference>
<keyword evidence="7" id="KW-0934">Plastid</keyword>
<keyword evidence="9 13" id="KW-0547">Nucleotide-binding</keyword>
<evidence type="ECO:0000256" key="14">
    <source>
        <dbReference type="PIRSR" id="PIRSR017901-50"/>
    </source>
</evidence>
<dbReference type="EC" id="6.3.2.2" evidence="13"/>
<gene>
    <name evidence="15" type="ORF">WJX72_009829</name>
</gene>
<keyword evidence="10 13" id="KW-0067">ATP-binding</keyword>
<dbReference type="PANTHER" id="PTHR34378">
    <property type="entry name" value="GLUTAMATE--CYSTEINE LIGASE, CHLOROPLASTIC"/>
    <property type="match status" value="1"/>
</dbReference>
<dbReference type="PIRSF" id="PIRSF017901">
    <property type="entry name" value="GCL"/>
    <property type="match status" value="1"/>
</dbReference>
<dbReference type="GO" id="GO:0006750">
    <property type="term" value="P:glutathione biosynthetic process"/>
    <property type="evidence" value="ECO:0007669"/>
    <property type="project" value="UniProtKB-UniRule"/>
</dbReference>
<keyword evidence="8" id="KW-0317">Glutathione biosynthesis</keyword>
<accession>A0AAW1PEM5</accession>
<dbReference type="AlphaFoldDB" id="A0AAW1PEM5"/>
<dbReference type="InterPro" id="IPR035434">
    <property type="entry name" value="GCL_bact_plant"/>
</dbReference>
<feature type="disulfide bond" evidence="14">
    <location>
        <begin position="148"/>
        <end position="368"/>
    </location>
</feature>
<dbReference type="Gene3D" id="3.30.590.20">
    <property type="match status" value="1"/>
</dbReference>
<dbReference type="Pfam" id="PF04107">
    <property type="entry name" value="GCS2"/>
    <property type="match status" value="1"/>
</dbReference>
<name>A0AAW1PEM5_9CHLO</name>
<keyword evidence="6 13" id="KW-0436">Ligase</keyword>
<evidence type="ECO:0000313" key="15">
    <source>
        <dbReference type="EMBL" id="KAK9806992.1"/>
    </source>
</evidence>
<evidence type="ECO:0000313" key="16">
    <source>
        <dbReference type="Proteomes" id="UP001489004"/>
    </source>
</evidence>
<keyword evidence="12 14" id="KW-1015">Disulfide bond</keyword>
<dbReference type="EMBL" id="JALJOR010000013">
    <property type="protein sequence ID" value="KAK9806992.1"/>
    <property type="molecule type" value="Genomic_DNA"/>
</dbReference>
<evidence type="ECO:0000256" key="4">
    <source>
        <dbReference type="ARBA" id="ARBA00011153"/>
    </source>
</evidence>
<protein>
    <recommendedName>
        <fullName evidence="13">Glutamate--cysteine ligase</fullName>
        <ecNumber evidence="13">6.3.2.2</ecNumber>
    </recommendedName>
</protein>
<evidence type="ECO:0000256" key="2">
    <source>
        <dbReference type="ARBA" id="ARBA00005006"/>
    </source>
</evidence>
<evidence type="ECO:0000256" key="12">
    <source>
        <dbReference type="ARBA" id="ARBA00023157"/>
    </source>
</evidence>
<evidence type="ECO:0000256" key="6">
    <source>
        <dbReference type="ARBA" id="ARBA00022598"/>
    </source>
</evidence>
<dbReference type="GO" id="GO:0005524">
    <property type="term" value="F:ATP binding"/>
    <property type="evidence" value="ECO:0007669"/>
    <property type="project" value="UniProtKB-UniRule"/>
</dbReference>
<evidence type="ECO:0000256" key="1">
    <source>
        <dbReference type="ARBA" id="ARBA00004229"/>
    </source>
</evidence>
<evidence type="ECO:0000256" key="13">
    <source>
        <dbReference type="PIRNR" id="PIRNR017901"/>
    </source>
</evidence>
<keyword evidence="11" id="KW-0809">Transit peptide</keyword>
<evidence type="ECO:0000256" key="3">
    <source>
        <dbReference type="ARBA" id="ARBA00010253"/>
    </source>
</evidence>
<sequence length="485" mass="54920">MLNTRQLQLHTQAGALRGRLALTSQHALRRPKHRRVTTRTVATTAQAVKPLTKTELVQFLASGCKPASQWRIGTEHEKLGYNVKDKSRLTYDQIAQLLNGLCTRFGWTPIMEAGNIIGATLDGQSVTIEPGGQFELSGAPVDTLHKTCSEVNSHLYQVKTIAAEMGVAFLGLGFDPKWRVADVPIMPKQRYRIMREYMPTRGTLGHDMMFRSCTIQVNIDFEDERDMAEKMRIGMALQPIATALFANSPFRDGKPTGFLSWRSQVWTDVDPDRCGMLPFVFNEDFGFEDYVEYALDVPMYFVYRDGNYTQATGSSFRDFMHGRLSVLPGEYPTLKDWEMHLTTIFPEVRLKRYMEMRGADGGPWNIICALPAFWVGILYNKEAQAAALDMIKDWSAAECKALRDAVPKTALKTKFRDTTVQELAKQALAISRAGLDARGNSEATFLQPLEQIAESGVTQAERLLEKYEHEWQRDLGHVYTQEFTY</sequence>
<evidence type="ECO:0000256" key="9">
    <source>
        <dbReference type="ARBA" id="ARBA00022741"/>
    </source>
</evidence>
<evidence type="ECO:0000256" key="11">
    <source>
        <dbReference type="ARBA" id="ARBA00022946"/>
    </source>
</evidence>
<comment type="similarity">
    <text evidence="3 13">Belongs to the carboxylate-amine ligase family. Glutamate--cysteine ligase type 2 subfamily.</text>
</comment>
<proteinExistence type="inferred from homology"/>
<comment type="subcellular location">
    <subcellularLocation>
        <location evidence="1 13">Plastid</location>
        <location evidence="1 13">Chloroplast</location>
    </subcellularLocation>
</comment>
<keyword evidence="5 13" id="KW-0150">Chloroplast</keyword>
<evidence type="ECO:0000256" key="8">
    <source>
        <dbReference type="ARBA" id="ARBA00022684"/>
    </source>
</evidence>
<dbReference type="InterPro" id="IPR014746">
    <property type="entry name" value="Gln_synth/guanido_kin_cat_dom"/>
</dbReference>
<dbReference type="GO" id="GO:0009507">
    <property type="term" value="C:chloroplast"/>
    <property type="evidence" value="ECO:0007669"/>
    <property type="project" value="UniProtKB-SubCell"/>
</dbReference>
<dbReference type="InterPro" id="IPR006336">
    <property type="entry name" value="GCS2"/>
</dbReference>
<keyword evidence="16" id="KW-1185">Reference proteome</keyword>
<dbReference type="Proteomes" id="UP001489004">
    <property type="component" value="Unassembled WGS sequence"/>
</dbReference>
<comment type="subunit">
    <text evidence="4">Homodimer or monomer when oxidized or reduced, respectively.</text>
</comment>
<organism evidence="15 16">
    <name type="scientific">[Myrmecia] bisecta</name>
    <dbReference type="NCBI Taxonomy" id="41462"/>
    <lineage>
        <taxon>Eukaryota</taxon>
        <taxon>Viridiplantae</taxon>
        <taxon>Chlorophyta</taxon>
        <taxon>core chlorophytes</taxon>
        <taxon>Trebouxiophyceae</taxon>
        <taxon>Trebouxiales</taxon>
        <taxon>Trebouxiaceae</taxon>
        <taxon>Myrmecia</taxon>
    </lineage>
</organism>
<comment type="caution">
    <text evidence="15">The sequence shown here is derived from an EMBL/GenBank/DDBJ whole genome shotgun (WGS) entry which is preliminary data.</text>
</comment>
<dbReference type="SUPFAM" id="SSF55931">
    <property type="entry name" value="Glutamine synthetase/guanido kinase"/>
    <property type="match status" value="1"/>
</dbReference>
<dbReference type="GO" id="GO:0004357">
    <property type="term" value="F:glutamate-cysteine ligase activity"/>
    <property type="evidence" value="ECO:0007669"/>
    <property type="project" value="UniProtKB-UniRule"/>
</dbReference>
<evidence type="ECO:0000256" key="7">
    <source>
        <dbReference type="ARBA" id="ARBA00022640"/>
    </source>
</evidence>